<dbReference type="EMBL" id="BMAO01027247">
    <property type="protein sequence ID" value="GFR15470.1"/>
    <property type="molecule type" value="Genomic_DNA"/>
</dbReference>
<dbReference type="AlphaFoldDB" id="A0A8X6H5D9"/>
<comment type="caution">
    <text evidence="1">The sequence shown here is derived from an EMBL/GenBank/DDBJ whole genome shotgun (WGS) entry which is preliminary data.</text>
</comment>
<organism evidence="1 2">
    <name type="scientific">Trichonephila clavata</name>
    <name type="common">Joro spider</name>
    <name type="synonym">Nephila clavata</name>
    <dbReference type="NCBI Taxonomy" id="2740835"/>
    <lineage>
        <taxon>Eukaryota</taxon>
        <taxon>Metazoa</taxon>
        <taxon>Ecdysozoa</taxon>
        <taxon>Arthropoda</taxon>
        <taxon>Chelicerata</taxon>
        <taxon>Arachnida</taxon>
        <taxon>Araneae</taxon>
        <taxon>Araneomorphae</taxon>
        <taxon>Entelegynae</taxon>
        <taxon>Araneoidea</taxon>
        <taxon>Nephilidae</taxon>
        <taxon>Trichonephila</taxon>
    </lineage>
</organism>
<evidence type="ECO:0000313" key="1">
    <source>
        <dbReference type="EMBL" id="GFR15470.1"/>
    </source>
</evidence>
<name>A0A8X6H5D9_TRICU</name>
<sequence length="86" mass="9736">MAYKTRGTLYPFYFKDGIVGALNLCCVGERNLWGSAPKPLVWRLGLGPDVAPEGRWEGEENSLHSMRLKLRKLGDGALRHLFLNYD</sequence>
<protein>
    <submittedName>
        <fullName evidence="1">Uncharacterized protein</fullName>
    </submittedName>
</protein>
<gene>
    <name evidence="1" type="ORF">TNCT_151951</name>
</gene>
<reference evidence="1" key="1">
    <citation type="submission" date="2020-07" db="EMBL/GenBank/DDBJ databases">
        <title>Multicomponent nature underlies the extraordinary mechanical properties of spider dragline silk.</title>
        <authorList>
            <person name="Kono N."/>
            <person name="Nakamura H."/>
            <person name="Mori M."/>
            <person name="Yoshida Y."/>
            <person name="Ohtoshi R."/>
            <person name="Malay A.D."/>
            <person name="Moran D.A.P."/>
            <person name="Tomita M."/>
            <person name="Numata K."/>
            <person name="Arakawa K."/>
        </authorList>
    </citation>
    <scope>NUCLEOTIDE SEQUENCE</scope>
</reference>
<dbReference type="Proteomes" id="UP000887116">
    <property type="component" value="Unassembled WGS sequence"/>
</dbReference>
<keyword evidence="2" id="KW-1185">Reference proteome</keyword>
<accession>A0A8X6H5D9</accession>
<proteinExistence type="predicted"/>
<evidence type="ECO:0000313" key="2">
    <source>
        <dbReference type="Proteomes" id="UP000887116"/>
    </source>
</evidence>